<dbReference type="InterPro" id="IPR058625">
    <property type="entry name" value="MdtA-like_BSH"/>
</dbReference>
<dbReference type="Gene3D" id="1.10.287.470">
    <property type="entry name" value="Helix hairpin bin"/>
    <property type="match status" value="1"/>
</dbReference>
<dbReference type="InterPro" id="IPR058792">
    <property type="entry name" value="Beta-barrel_RND_2"/>
</dbReference>
<dbReference type="Pfam" id="PF25954">
    <property type="entry name" value="Beta-barrel_RND_2"/>
    <property type="match status" value="1"/>
</dbReference>
<dbReference type="NCBIfam" id="TIGR01730">
    <property type="entry name" value="RND_mfp"/>
    <property type="match status" value="1"/>
</dbReference>
<evidence type="ECO:0000259" key="3">
    <source>
        <dbReference type="Pfam" id="PF25917"/>
    </source>
</evidence>
<gene>
    <name evidence="5" type="ORF">FOT42_005695</name>
</gene>
<accession>A0A5N5IU16</accession>
<dbReference type="Gene3D" id="2.40.30.170">
    <property type="match status" value="1"/>
</dbReference>
<comment type="caution">
    <text evidence="5">The sequence shown here is derived from an EMBL/GenBank/DDBJ whole genome shotgun (WGS) entry which is preliminary data.</text>
</comment>
<evidence type="ECO:0000313" key="6">
    <source>
        <dbReference type="Proteomes" id="UP000319204"/>
    </source>
</evidence>
<dbReference type="Gene3D" id="2.40.50.100">
    <property type="match status" value="1"/>
</dbReference>
<evidence type="ECO:0000259" key="4">
    <source>
        <dbReference type="Pfam" id="PF25954"/>
    </source>
</evidence>
<dbReference type="SUPFAM" id="SSF111369">
    <property type="entry name" value="HlyD-like secretion proteins"/>
    <property type="match status" value="1"/>
</dbReference>
<feature type="domain" description="Multidrug resistance protein MdtA-like barrel-sandwich hybrid" evidence="3">
    <location>
        <begin position="64"/>
        <end position="197"/>
    </location>
</feature>
<sequence length="362" mass="38749">MKNTTIYRNALIALTLGITLASCGSDKEQKKDSGPAVPVTVAEVETGDSNTILAGSGQITALNNATLSTRMMGYVESLPVKIGQKVNKGDLLISINNVDLRAQKAQVEASIAEATVAFNNAKKDYARFQNLFRESSASQKELDDMTARYEMAKARLESANQMKNEVNSQFAYANIRAPFSGVVTNTYIDEGDMANPGVPLVSVESPGGFEVVAKVAENNITGIQVGAKALVQVKALDTIVTGKVTELSASAQNTGGQYLMKVQLDKTDAKILSGMYATVRLETDNANNEKTMVTVPSKALIQKGQLSGIYTLGQDNVALLRWLRLGETYGDEVEILSGLSKGETYIVSAEGKLYNGAKVTIQ</sequence>
<keyword evidence="6" id="KW-1185">Reference proteome</keyword>
<dbReference type="InterPro" id="IPR006143">
    <property type="entry name" value="RND_pump_MFP"/>
</dbReference>
<organism evidence="5 6">
    <name type="scientific">Flagellimonas hadalis</name>
    <dbReference type="NCBI Taxonomy" id="2597517"/>
    <lineage>
        <taxon>Bacteria</taxon>
        <taxon>Pseudomonadati</taxon>
        <taxon>Bacteroidota</taxon>
        <taxon>Flavobacteriia</taxon>
        <taxon>Flavobacteriales</taxon>
        <taxon>Flavobacteriaceae</taxon>
        <taxon>Flagellimonas</taxon>
    </lineage>
</organism>
<evidence type="ECO:0000256" key="1">
    <source>
        <dbReference type="ARBA" id="ARBA00009477"/>
    </source>
</evidence>
<evidence type="ECO:0000256" key="2">
    <source>
        <dbReference type="SAM" id="Coils"/>
    </source>
</evidence>
<dbReference type="GO" id="GO:1990281">
    <property type="term" value="C:efflux pump complex"/>
    <property type="evidence" value="ECO:0007669"/>
    <property type="project" value="TreeGrafter"/>
</dbReference>
<feature type="domain" description="CusB-like beta-barrel" evidence="4">
    <location>
        <begin position="211"/>
        <end position="283"/>
    </location>
</feature>
<evidence type="ECO:0000313" key="5">
    <source>
        <dbReference type="EMBL" id="KAB5490921.1"/>
    </source>
</evidence>
<keyword evidence="2" id="KW-0175">Coiled coil</keyword>
<dbReference type="Pfam" id="PF25917">
    <property type="entry name" value="BSH_RND"/>
    <property type="match status" value="1"/>
</dbReference>
<dbReference type="Gene3D" id="2.40.420.20">
    <property type="match status" value="1"/>
</dbReference>
<dbReference type="EMBL" id="VNIK02000002">
    <property type="protein sequence ID" value="KAB5490921.1"/>
    <property type="molecule type" value="Genomic_DNA"/>
</dbReference>
<name>A0A5N5IU16_9FLAO</name>
<dbReference type="PROSITE" id="PS51257">
    <property type="entry name" value="PROKAR_LIPOPROTEIN"/>
    <property type="match status" value="1"/>
</dbReference>
<dbReference type="OrthoDB" id="9806939at2"/>
<protein>
    <submittedName>
        <fullName evidence="5">Efflux RND transporter periplasmic adaptor subunit</fullName>
    </submittedName>
</protein>
<dbReference type="PANTHER" id="PTHR30469:SF15">
    <property type="entry name" value="HLYD FAMILY OF SECRETION PROTEINS"/>
    <property type="match status" value="1"/>
</dbReference>
<proteinExistence type="inferred from homology"/>
<dbReference type="PANTHER" id="PTHR30469">
    <property type="entry name" value="MULTIDRUG RESISTANCE PROTEIN MDTA"/>
    <property type="match status" value="1"/>
</dbReference>
<feature type="coiled-coil region" evidence="2">
    <location>
        <begin position="142"/>
        <end position="169"/>
    </location>
</feature>
<dbReference type="GO" id="GO:0015562">
    <property type="term" value="F:efflux transmembrane transporter activity"/>
    <property type="evidence" value="ECO:0007669"/>
    <property type="project" value="TreeGrafter"/>
</dbReference>
<comment type="similarity">
    <text evidence="1">Belongs to the membrane fusion protein (MFP) (TC 8.A.1) family.</text>
</comment>
<reference evidence="5" key="1">
    <citation type="submission" date="2019-10" db="EMBL/GenBank/DDBJ databases">
        <title>Muricauda hadale sp. nov., a piezophilic bacterium isolated from hadopelagic water of the Mariana Trench.</title>
        <authorList>
            <person name="Wei Y."/>
        </authorList>
    </citation>
    <scope>NUCLEOTIDE SEQUENCE [LARGE SCALE GENOMIC DNA]</scope>
    <source>
        <strain evidence="5">MT-229</strain>
    </source>
</reference>
<dbReference type="RefSeq" id="WP_151889610.1">
    <property type="nucleotide sequence ID" value="NZ_VNIK02000002.1"/>
</dbReference>
<dbReference type="AlphaFoldDB" id="A0A5N5IU16"/>
<dbReference type="Proteomes" id="UP000319204">
    <property type="component" value="Unassembled WGS sequence"/>
</dbReference>